<evidence type="ECO:0000313" key="2">
    <source>
        <dbReference type="Proteomes" id="UP001207468"/>
    </source>
</evidence>
<sequence>MSIPTTRLLHKVDFPDGEDVEDAHQTPTGELKLPPRPLSKVFPTDPCEGSRRQLVLASESVLGNRLPPIGVGRKRQREVPIIALALVKQSSCRTEECGGRALTQHEIQCLISRKSTYQKPKVADLRHSALGSTADALLIRAEYVQSHLYDGDDVQAKVVTGPTWNWQNVLSLLSLAPPFERAKARCPTNVPGRPSYIRFQPVKRAASLNASESQSASDMIRRFWCSL</sequence>
<proteinExistence type="predicted"/>
<protein>
    <submittedName>
        <fullName evidence="1">Uncharacterized protein</fullName>
    </submittedName>
</protein>
<accession>A0ACC0UBD3</accession>
<name>A0ACC0UBD3_9AGAM</name>
<gene>
    <name evidence="1" type="ORF">F5148DRAFT_1149045</name>
</gene>
<evidence type="ECO:0000313" key="1">
    <source>
        <dbReference type="EMBL" id="KAI9508407.1"/>
    </source>
</evidence>
<organism evidence="1 2">
    <name type="scientific">Russula earlei</name>
    <dbReference type="NCBI Taxonomy" id="71964"/>
    <lineage>
        <taxon>Eukaryota</taxon>
        <taxon>Fungi</taxon>
        <taxon>Dikarya</taxon>
        <taxon>Basidiomycota</taxon>
        <taxon>Agaricomycotina</taxon>
        <taxon>Agaricomycetes</taxon>
        <taxon>Russulales</taxon>
        <taxon>Russulaceae</taxon>
        <taxon>Russula</taxon>
    </lineage>
</organism>
<comment type="caution">
    <text evidence="1">The sequence shown here is derived from an EMBL/GenBank/DDBJ whole genome shotgun (WGS) entry which is preliminary data.</text>
</comment>
<dbReference type="EMBL" id="JAGFNK010000092">
    <property type="protein sequence ID" value="KAI9508407.1"/>
    <property type="molecule type" value="Genomic_DNA"/>
</dbReference>
<keyword evidence="2" id="KW-1185">Reference proteome</keyword>
<reference evidence="1" key="1">
    <citation type="submission" date="2021-03" db="EMBL/GenBank/DDBJ databases">
        <title>Evolutionary priming and transition to the ectomycorrhizal habit in an iconic lineage of mushroom-forming fungi: is preadaptation a requirement?</title>
        <authorList>
            <consortium name="DOE Joint Genome Institute"/>
            <person name="Looney B.P."/>
            <person name="Miyauchi S."/>
            <person name="Morin E."/>
            <person name="Drula E."/>
            <person name="Courty P.E."/>
            <person name="Chicoki N."/>
            <person name="Fauchery L."/>
            <person name="Kohler A."/>
            <person name="Kuo A."/>
            <person name="LaButti K."/>
            <person name="Pangilinan J."/>
            <person name="Lipzen A."/>
            <person name="Riley R."/>
            <person name="Andreopoulos W."/>
            <person name="He G."/>
            <person name="Johnson J."/>
            <person name="Barry K.W."/>
            <person name="Grigoriev I.V."/>
            <person name="Nagy L."/>
            <person name="Hibbett D."/>
            <person name="Henrissat B."/>
            <person name="Matheny P.B."/>
            <person name="Labbe J."/>
            <person name="Martin A.F."/>
        </authorList>
    </citation>
    <scope>NUCLEOTIDE SEQUENCE</scope>
    <source>
        <strain evidence="1">BPL698</strain>
    </source>
</reference>
<dbReference type="Proteomes" id="UP001207468">
    <property type="component" value="Unassembled WGS sequence"/>
</dbReference>